<keyword evidence="2" id="KW-1185">Reference proteome</keyword>
<dbReference type="STRING" id="1122189.SAMN02745165_03480"/>
<accession>A0A1M6N2G3</accession>
<organism evidence="1 2">
    <name type="scientific">Malonomonas rubra DSM 5091</name>
    <dbReference type="NCBI Taxonomy" id="1122189"/>
    <lineage>
        <taxon>Bacteria</taxon>
        <taxon>Pseudomonadati</taxon>
        <taxon>Thermodesulfobacteriota</taxon>
        <taxon>Desulfuromonadia</taxon>
        <taxon>Desulfuromonadales</taxon>
        <taxon>Geopsychrobacteraceae</taxon>
        <taxon>Malonomonas</taxon>
    </lineage>
</organism>
<dbReference type="RefSeq" id="WP_072910003.1">
    <property type="nucleotide sequence ID" value="NZ_FQZT01000024.1"/>
</dbReference>
<dbReference type="OrthoDB" id="5402285at2"/>
<evidence type="ECO:0000313" key="1">
    <source>
        <dbReference type="EMBL" id="SHJ89897.1"/>
    </source>
</evidence>
<gene>
    <name evidence="1" type="ORF">SAMN02745165_03480</name>
</gene>
<sequence>MEQKTYMTTEELANRLRYDPRYIRSALKDSVFIEGIHYIRPFGRRRVLYIWEQIEKDMVKASQEEMDSIPMARGGVFNG</sequence>
<protein>
    <recommendedName>
        <fullName evidence="3">Helix-turn-helix domain-containing protein</fullName>
    </recommendedName>
</protein>
<proteinExistence type="predicted"/>
<evidence type="ECO:0000313" key="2">
    <source>
        <dbReference type="Proteomes" id="UP000184171"/>
    </source>
</evidence>
<evidence type="ECO:0008006" key="3">
    <source>
        <dbReference type="Google" id="ProtNLM"/>
    </source>
</evidence>
<dbReference type="EMBL" id="FQZT01000024">
    <property type="protein sequence ID" value="SHJ89897.1"/>
    <property type="molecule type" value="Genomic_DNA"/>
</dbReference>
<dbReference type="Proteomes" id="UP000184171">
    <property type="component" value="Unassembled WGS sequence"/>
</dbReference>
<dbReference type="AlphaFoldDB" id="A0A1M6N2G3"/>
<reference evidence="1 2" key="1">
    <citation type="submission" date="2016-11" db="EMBL/GenBank/DDBJ databases">
        <authorList>
            <person name="Jaros S."/>
            <person name="Januszkiewicz K."/>
            <person name="Wedrychowicz H."/>
        </authorList>
    </citation>
    <scope>NUCLEOTIDE SEQUENCE [LARGE SCALE GENOMIC DNA]</scope>
    <source>
        <strain evidence="1 2">DSM 5091</strain>
    </source>
</reference>
<name>A0A1M6N2G3_MALRU</name>